<sequence>MRFTLLIGLIITLFSRVPSSVSPASGETTKPLKTIGILACLRHYEPAPALDKYATLDADLMLWMGDNIYADTDSMLQLKQDYLQLAELEAFQAISHIPTMATWDDHDLGQDSAGAHYPKRDESKTIFMDFWGFPDAPQVRSQPGVYSAQIFGPVGKRVQVIMLDTRYANSDTRVLDEQQWLWLAQQLDKASEFRLIVSSQQVLLPSGTRFEGWADVPTEQDRLFSLLRQKKTSGLIFISGDQHFAETSQRNDLLSYPVHEWTHAGINQDEDHLPNLYRTQVAHAKHSYASITFQWSEDPSATFTVRDLEENIILTHTLRLSEISH</sequence>
<dbReference type="PANTHER" id="PTHR33987">
    <property type="entry name" value="CALCINEURIN-LIKE METALLO-PHOSPHOESTERASE SUPERFAMILY PROTEIN"/>
    <property type="match status" value="1"/>
</dbReference>
<dbReference type="AlphaFoldDB" id="A0A1M6QDC0"/>
<evidence type="ECO:0000313" key="2">
    <source>
        <dbReference type="EMBL" id="SHK18165.1"/>
    </source>
</evidence>
<accession>A0A1M6QDC0</accession>
<gene>
    <name evidence="2" type="ORF">SAMN02745181_3363</name>
</gene>
<protein>
    <submittedName>
        <fullName evidence="2">Alkaline phosphatase D</fullName>
    </submittedName>
</protein>
<dbReference type="PANTHER" id="PTHR33987:SF1">
    <property type="entry name" value="CALCINEURIN-LIKE METALLO-PHOSPHOESTERASE SUPERFAMILY PROTEIN"/>
    <property type="match status" value="1"/>
</dbReference>
<dbReference type="EMBL" id="FQYR01000006">
    <property type="protein sequence ID" value="SHK18165.1"/>
    <property type="molecule type" value="Genomic_DNA"/>
</dbReference>
<dbReference type="RefSeq" id="WP_159435023.1">
    <property type="nucleotide sequence ID" value="NZ_FQYR01000006.1"/>
</dbReference>
<dbReference type="OrthoDB" id="9810511at2"/>
<keyword evidence="3" id="KW-1185">Reference proteome</keyword>
<keyword evidence="1" id="KW-0732">Signal</keyword>
<feature type="chain" id="PRO_5012500358" evidence="1">
    <location>
        <begin position="25"/>
        <end position="325"/>
    </location>
</feature>
<dbReference type="SUPFAM" id="SSF56300">
    <property type="entry name" value="Metallo-dependent phosphatases"/>
    <property type="match status" value="1"/>
</dbReference>
<evidence type="ECO:0000256" key="1">
    <source>
        <dbReference type="SAM" id="SignalP"/>
    </source>
</evidence>
<feature type="signal peptide" evidence="1">
    <location>
        <begin position="1"/>
        <end position="24"/>
    </location>
</feature>
<dbReference type="Proteomes" id="UP000184510">
    <property type="component" value="Unassembled WGS sequence"/>
</dbReference>
<dbReference type="InParanoid" id="A0A1M6QDC0"/>
<reference evidence="2 3" key="1">
    <citation type="submission" date="2016-11" db="EMBL/GenBank/DDBJ databases">
        <authorList>
            <person name="Jaros S."/>
            <person name="Januszkiewicz K."/>
            <person name="Wedrychowicz H."/>
        </authorList>
    </citation>
    <scope>NUCLEOTIDE SEQUENCE [LARGE SCALE GENOMIC DNA]</scope>
    <source>
        <strain evidence="2 3">DSM 18772</strain>
    </source>
</reference>
<evidence type="ECO:0000313" key="3">
    <source>
        <dbReference type="Proteomes" id="UP000184510"/>
    </source>
</evidence>
<proteinExistence type="predicted"/>
<dbReference type="InterPro" id="IPR018946">
    <property type="entry name" value="PhoD-like_MPP"/>
</dbReference>
<name>A0A1M6QDC0_9BACT</name>
<dbReference type="CDD" id="cd07389">
    <property type="entry name" value="MPP_PhoD"/>
    <property type="match status" value="1"/>
</dbReference>
<organism evidence="2 3">
    <name type="scientific">Rubritalea squalenifaciens DSM 18772</name>
    <dbReference type="NCBI Taxonomy" id="1123071"/>
    <lineage>
        <taxon>Bacteria</taxon>
        <taxon>Pseudomonadati</taxon>
        <taxon>Verrucomicrobiota</taxon>
        <taxon>Verrucomicrobiia</taxon>
        <taxon>Verrucomicrobiales</taxon>
        <taxon>Rubritaleaceae</taxon>
        <taxon>Rubritalea</taxon>
    </lineage>
</organism>
<dbReference type="InterPro" id="IPR029052">
    <property type="entry name" value="Metallo-depent_PP-like"/>
</dbReference>
<dbReference type="Gene3D" id="3.60.21.70">
    <property type="entry name" value="PhoD-like phosphatase"/>
    <property type="match status" value="1"/>
</dbReference>
<dbReference type="STRING" id="1123071.SAMN02745181_3363"/>
<dbReference type="InterPro" id="IPR038607">
    <property type="entry name" value="PhoD-like_sf"/>
</dbReference>